<name>A0ABV6LAJ7_9SPHI</name>
<comment type="caution">
    <text evidence="2">The sequence shown here is derived from an EMBL/GenBank/DDBJ whole genome shotgun (WGS) entry which is preliminary data.</text>
</comment>
<dbReference type="RefSeq" id="WP_377024218.1">
    <property type="nucleotide sequence ID" value="NZ_JBHLTS010000057.1"/>
</dbReference>
<evidence type="ECO:0000313" key="2">
    <source>
        <dbReference type="EMBL" id="MFC0516435.1"/>
    </source>
</evidence>
<sequence>MKKFIIAAAVLIATGLTAVSLTHKEPKQEAVKVKIEKSEFSNKAANAPKNDLGSAD</sequence>
<feature type="signal peptide" evidence="1">
    <location>
        <begin position="1"/>
        <end position="18"/>
    </location>
</feature>
<accession>A0ABV6LAJ7</accession>
<keyword evidence="1" id="KW-0732">Signal</keyword>
<dbReference type="Proteomes" id="UP001589828">
    <property type="component" value="Unassembled WGS sequence"/>
</dbReference>
<dbReference type="EMBL" id="JBHLTS010000057">
    <property type="protein sequence ID" value="MFC0516435.1"/>
    <property type="molecule type" value="Genomic_DNA"/>
</dbReference>
<evidence type="ECO:0000313" key="3">
    <source>
        <dbReference type="Proteomes" id="UP001589828"/>
    </source>
</evidence>
<protein>
    <submittedName>
        <fullName evidence="2">Uncharacterized protein</fullName>
    </submittedName>
</protein>
<feature type="chain" id="PRO_5046005177" evidence="1">
    <location>
        <begin position="19"/>
        <end position="56"/>
    </location>
</feature>
<keyword evidence="3" id="KW-1185">Reference proteome</keyword>
<reference evidence="2 3" key="1">
    <citation type="submission" date="2024-09" db="EMBL/GenBank/DDBJ databases">
        <authorList>
            <person name="Sun Q."/>
            <person name="Mori K."/>
        </authorList>
    </citation>
    <scope>NUCLEOTIDE SEQUENCE [LARGE SCALE GENOMIC DNA]</scope>
    <source>
        <strain evidence="2 3">NCAIM B.02415</strain>
    </source>
</reference>
<organism evidence="2 3">
    <name type="scientific">Mucilaginibacter angelicae</name>
    <dbReference type="NCBI Taxonomy" id="869718"/>
    <lineage>
        <taxon>Bacteria</taxon>
        <taxon>Pseudomonadati</taxon>
        <taxon>Bacteroidota</taxon>
        <taxon>Sphingobacteriia</taxon>
        <taxon>Sphingobacteriales</taxon>
        <taxon>Sphingobacteriaceae</taxon>
        <taxon>Mucilaginibacter</taxon>
    </lineage>
</organism>
<gene>
    <name evidence="2" type="ORF">ACFFGT_19665</name>
</gene>
<proteinExistence type="predicted"/>
<evidence type="ECO:0000256" key="1">
    <source>
        <dbReference type="SAM" id="SignalP"/>
    </source>
</evidence>